<organism evidence="2 3">
    <name type="scientific">Ascodesmis nigricans</name>
    <dbReference type="NCBI Taxonomy" id="341454"/>
    <lineage>
        <taxon>Eukaryota</taxon>
        <taxon>Fungi</taxon>
        <taxon>Dikarya</taxon>
        <taxon>Ascomycota</taxon>
        <taxon>Pezizomycotina</taxon>
        <taxon>Pezizomycetes</taxon>
        <taxon>Pezizales</taxon>
        <taxon>Ascodesmidaceae</taxon>
        <taxon>Ascodesmis</taxon>
    </lineage>
</organism>
<evidence type="ECO:0000256" key="1">
    <source>
        <dbReference type="SAM" id="Phobius"/>
    </source>
</evidence>
<dbReference type="AlphaFoldDB" id="A0A4S2N0F9"/>
<accession>A0A4S2N0F9</accession>
<dbReference type="EMBL" id="ML220115">
    <property type="protein sequence ID" value="TGZ82572.1"/>
    <property type="molecule type" value="Genomic_DNA"/>
</dbReference>
<proteinExistence type="predicted"/>
<evidence type="ECO:0000313" key="2">
    <source>
        <dbReference type="EMBL" id="TGZ82572.1"/>
    </source>
</evidence>
<dbReference type="InParanoid" id="A0A4S2N0F9"/>
<reference evidence="2 3" key="1">
    <citation type="submission" date="2019-04" db="EMBL/GenBank/DDBJ databases">
        <title>Comparative genomics and transcriptomics to analyze fruiting body development in filamentous ascomycetes.</title>
        <authorList>
            <consortium name="DOE Joint Genome Institute"/>
            <person name="Lutkenhaus R."/>
            <person name="Traeger S."/>
            <person name="Breuer J."/>
            <person name="Kuo A."/>
            <person name="Lipzen A."/>
            <person name="Pangilinan J."/>
            <person name="Dilworth D."/>
            <person name="Sandor L."/>
            <person name="Poggeler S."/>
            <person name="Barry K."/>
            <person name="Grigoriev I.V."/>
            <person name="Nowrousian M."/>
        </authorList>
    </citation>
    <scope>NUCLEOTIDE SEQUENCE [LARGE SCALE GENOMIC DNA]</scope>
    <source>
        <strain evidence="2 3">CBS 389.68</strain>
    </source>
</reference>
<evidence type="ECO:0000313" key="3">
    <source>
        <dbReference type="Proteomes" id="UP000298138"/>
    </source>
</evidence>
<sequence>MSPLTPNTISKSTSTAPVTPRIPPFTTRYTLRCTLCQHQSTYSMHPCPRHGPTHIEYLHWRCLSCKQWQKASEGRRCYGCQAPLGMDCIMEWRKETWIERWWCLYARLILMVALGILGWLGLWVKGLGERVEGGWEKMWVTSWVW</sequence>
<dbReference type="Proteomes" id="UP000298138">
    <property type="component" value="Unassembled WGS sequence"/>
</dbReference>
<keyword evidence="3" id="KW-1185">Reference proteome</keyword>
<keyword evidence="1" id="KW-0472">Membrane</keyword>
<name>A0A4S2N0F9_9PEZI</name>
<gene>
    <name evidence="2" type="ORF">EX30DRAFT_190911</name>
</gene>
<feature type="transmembrane region" description="Helical" evidence="1">
    <location>
        <begin position="102"/>
        <end position="124"/>
    </location>
</feature>
<keyword evidence="1" id="KW-1133">Transmembrane helix</keyword>
<protein>
    <submittedName>
        <fullName evidence="2">Uncharacterized protein</fullName>
    </submittedName>
</protein>
<keyword evidence="1" id="KW-0812">Transmembrane</keyword>